<dbReference type="Proteomes" id="UP000821865">
    <property type="component" value="Chromosome 5"/>
</dbReference>
<reference evidence="1" key="1">
    <citation type="submission" date="2020-05" db="EMBL/GenBank/DDBJ databases">
        <title>Large-scale comparative analyses of tick genomes elucidate their genetic diversity and vector capacities.</title>
        <authorList>
            <person name="Jia N."/>
            <person name="Wang J."/>
            <person name="Shi W."/>
            <person name="Du L."/>
            <person name="Sun Y."/>
            <person name="Zhan W."/>
            <person name="Jiang J."/>
            <person name="Wang Q."/>
            <person name="Zhang B."/>
            <person name="Ji P."/>
            <person name="Sakyi L.B."/>
            <person name="Cui X."/>
            <person name="Yuan T."/>
            <person name="Jiang B."/>
            <person name="Yang W."/>
            <person name="Lam T.T.-Y."/>
            <person name="Chang Q."/>
            <person name="Ding S."/>
            <person name="Wang X."/>
            <person name="Zhu J."/>
            <person name="Ruan X."/>
            <person name="Zhao L."/>
            <person name="Wei J."/>
            <person name="Que T."/>
            <person name="Du C."/>
            <person name="Cheng J."/>
            <person name="Dai P."/>
            <person name="Han X."/>
            <person name="Huang E."/>
            <person name="Gao Y."/>
            <person name="Liu J."/>
            <person name="Shao H."/>
            <person name="Ye R."/>
            <person name="Li L."/>
            <person name="Wei W."/>
            <person name="Wang X."/>
            <person name="Wang C."/>
            <person name="Yang T."/>
            <person name="Huo Q."/>
            <person name="Li W."/>
            <person name="Guo W."/>
            <person name="Chen H."/>
            <person name="Zhou L."/>
            <person name="Ni X."/>
            <person name="Tian J."/>
            <person name="Zhou Y."/>
            <person name="Sheng Y."/>
            <person name="Liu T."/>
            <person name="Pan Y."/>
            <person name="Xia L."/>
            <person name="Li J."/>
            <person name="Zhao F."/>
            <person name="Cao W."/>
        </authorList>
    </citation>
    <scope>NUCLEOTIDE SEQUENCE</scope>
    <source>
        <strain evidence="1">Dsil-2018</strain>
    </source>
</reference>
<gene>
    <name evidence="1" type="ORF">HPB49_019899</name>
</gene>
<proteinExistence type="predicted"/>
<protein>
    <submittedName>
        <fullName evidence="1">Uncharacterized protein</fullName>
    </submittedName>
</protein>
<dbReference type="EMBL" id="CM023474">
    <property type="protein sequence ID" value="KAH7950134.1"/>
    <property type="molecule type" value="Genomic_DNA"/>
</dbReference>
<comment type="caution">
    <text evidence="1">The sequence shown here is derived from an EMBL/GenBank/DDBJ whole genome shotgun (WGS) entry which is preliminary data.</text>
</comment>
<sequence length="664" mass="75604">MLTFGMLGVHLYGVGACHLANVTREAEAELCLRWFSLSVFFPVHQALGQPTNPIQRRVVAQASKATALRRFLLPYAYTQLVKASRSGGTLSRPTYIDSVTDIHLIVSPDNSDYAYGELISDNGVLAGQRPLLCLLLWTLAVFIVPTVLAHKVKTINRTEIINTTLGPVQGFREVVLNRTIHFFLGIPFAKPPVGRLRFRKPVPIDPWTNVRDAMKMPPRCMQEGVVSREDCLYLNVWTPTTNTSRKLDVMVYFHGGAFSFERPLIQRDLRYMTALGNVVVVKMNYRLGAFGFLHSGHKYAPGNMALYDQYLALLFVRNNIALFGGDPDKITAFGNSAGAMSIGLMTTSPMTRHMIKRAIIQSGSPCVSIIARENDTLELADKFAKTLGCAYEGMTITTHPRQIISCLRRVEADKIVRAQRVLFETIRLFVPVFGDDMLPVHIFTALKEGLFNKDLKLLIGVTPDEGTSILNSAFPQFFRRDSHLKVSKSELFSTCNRTFLHNFSKSQLRSIFWNYMGLRGHSSYLRQRSILSACIADYFMICPSHHYAQALSRKGADVYFYLFAYRTKNSITPPWMGVVHTAELFYLFGEPFSTSWYTDEEREFSKTIVDIWTTFARTGQPPKKLHWPKYLWSRPRYLQLKPRKFTPGRGPRHEWCKLWLNPDY</sequence>
<keyword evidence="2" id="KW-1185">Reference proteome</keyword>
<name>A0ACB8CSR4_DERSI</name>
<evidence type="ECO:0000313" key="1">
    <source>
        <dbReference type="EMBL" id="KAH7950134.1"/>
    </source>
</evidence>
<evidence type="ECO:0000313" key="2">
    <source>
        <dbReference type="Proteomes" id="UP000821865"/>
    </source>
</evidence>
<accession>A0ACB8CSR4</accession>
<organism evidence="1 2">
    <name type="scientific">Dermacentor silvarum</name>
    <name type="common">Tick</name>
    <dbReference type="NCBI Taxonomy" id="543639"/>
    <lineage>
        <taxon>Eukaryota</taxon>
        <taxon>Metazoa</taxon>
        <taxon>Ecdysozoa</taxon>
        <taxon>Arthropoda</taxon>
        <taxon>Chelicerata</taxon>
        <taxon>Arachnida</taxon>
        <taxon>Acari</taxon>
        <taxon>Parasitiformes</taxon>
        <taxon>Ixodida</taxon>
        <taxon>Ixodoidea</taxon>
        <taxon>Ixodidae</taxon>
        <taxon>Rhipicephalinae</taxon>
        <taxon>Dermacentor</taxon>
    </lineage>
</organism>